<dbReference type="PRINTS" id="PR01415">
    <property type="entry name" value="ANKYRIN"/>
</dbReference>
<dbReference type="Gene3D" id="1.25.40.20">
    <property type="entry name" value="Ankyrin repeat-containing domain"/>
    <property type="match status" value="1"/>
</dbReference>
<dbReference type="SMART" id="SM00248">
    <property type="entry name" value="ANK"/>
    <property type="match status" value="2"/>
</dbReference>
<dbReference type="SUPFAM" id="SSF47027">
    <property type="entry name" value="Acyl-CoA binding protein"/>
    <property type="match status" value="1"/>
</dbReference>
<dbReference type="InterPro" id="IPR035984">
    <property type="entry name" value="Acyl-CoA-binding_sf"/>
</dbReference>
<dbReference type="GO" id="GO:0000062">
    <property type="term" value="F:fatty-acyl-CoA binding"/>
    <property type="evidence" value="ECO:0007669"/>
    <property type="project" value="InterPro"/>
</dbReference>
<feature type="repeat" description="ANK" evidence="5">
    <location>
        <begin position="189"/>
        <end position="221"/>
    </location>
</feature>
<dbReference type="PANTHER" id="PTHR24119:SF0">
    <property type="entry name" value="ACYL-COA-BINDING DOMAIN-CONTAINING PROTEIN 6"/>
    <property type="match status" value="1"/>
</dbReference>
<dbReference type="InterPro" id="IPR000582">
    <property type="entry name" value="Acyl-CoA-binding_protein"/>
</dbReference>
<dbReference type="Pfam" id="PF12796">
    <property type="entry name" value="Ank_2"/>
    <property type="match status" value="1"/>
</dbReference>
<keyword evidence="3 5" id="KW-0040">ANK repeat</keyword>
<name>A0AA35TIV9_GEOBA</name>
<dbReference type="InterPro" id="IPR014352">
    <property type="entry name" value="FERM/acyl-CoA-bd_prot_sf"/>
</dbReference>
<keyword evidence="4" id="KW-0446">Lipid-binding</keyword>
<gene>
    <name evidence="8" type="ORF">GBAR_LOCUS26939</name>
</gene>
<dbReference type="PROSITE" id="PS50297">
    <property type="entry name" value="ANK_REP_REGION"/>
    <property type="match status" value="2"/>
</dbReference>
<protein>
    <recommendedName>
        <fullName evidence="1">Acyl-CoA-binding domain-containing protein 6</fullName>
    </recommendedName>
</protein>
<feature type="domain" description="ACB" evidence="7">
    <location>
        <begin position="1"/>
        <end position="89"/>
    </location>
</feature>
<proteinExistence type="predicted"/>
<dbReference type="PROSITE" id="PS50088">
    <property type="entry name" value="ANK_REPEAT"/>
    <property type="match status" value="2"/>
</dbReference>
<dbReference type="PROSITE" id="PS51228">
    <property type="entry name" value="ACB_2"/>
    <property type="match status" value="1"/>
</dbReference>
<evidence type="ECO:0000313" key="9">
    <source>
        <dbReference type="Proteomes" id="UP001174909"/>
    </source>
</evidence>
<evidence type="ECO:0000313" key="8">
    <source>
        <dbReference type="EMBL" id="CAI8048883.1"/>
    </source>
</evidence>
<dbReference type="EMBL" id="CASHTH010003755">
    <property type="protein sequence ID" value="CAI8048883.1"/>
    <property type="molecule type" value="Genomic_DNA"/>
</dbReference>
<evidence type="ECO:0000256" key="1">
    <source>
        <dbReference type="ARBA" id="ARBA00018419"/>
    </source>
</evidence>
<evidence type="ECO:0000256" key="6">
    <source>
        <dbReference type="SAM" id="MobiDB-lite"/>
    </source>
</evidence>
<feature type="repeat" description="ANK" evidence="5">
    <location>
        <begin position="156"/>
        <end position="188"/>
    </location>
</feature>
<dbReference type="AlphaFoldDB" id="A0AA35TIV9"/>
<dbReference type="Gene3D" id="1.20.80.10">
    <property type="match status" value="1"/>
</dbReference>
<sequence length="245" mass="27357">MAERERFERAAEYMRNASGLRLSNEQKLQLYGYFKQAKEGECTTTKPGFFDFTGRAKWEAWHSLGRMTKDEAVTQYLATVSAISPEWETVSPTEDGGDEEGEGGGGGVGPTVSRLADQEEELAEEEKTVFDWCKEGREDRLRSHLTPNNINNRDNEGMTLLHWACDRGRLNIVELLATRGADINSQDDDKQTPLHYASSCDQVDVVTYLLSKGADPSIKDCDDLTPAQVAGDPSTRQLFHTLSDQ</sequence>
<reference evidence="8" key="1">
    <citation type="submission" date="2023-03" db="EMBL/GenBank/DDBJ databases">
        <authorList>
            <person name="Steffen K."/>
            <person name="Cardenas P."/>
        </authorList>
    </citation>
    <scope>NUCLEOTIDE SEQUENCE</scope>
</reference>
<dbReference type="PRINTS" id="PR00689">
    <property type="entry name" value="ACOABINDINGP"/>
</dbReference>
<evidence type="ECO:0000256" key="4">
    <source>
        <dbReference type="ARBA" id="ARBA00023121"/>
    </source>
</evidence>
<feature type="region of interest" description="Disordered" evidence="6">
    <location>
        <begin position="86"/>
        <end position="112"/>
    </location>
</feature>
<dbReference type="InterPro" id="IPR002110">
    <property type="entry name" value="Ankyrin_rpt"/>
</dbReference>
<comment type="caution">
    <text evidence="8">The sequence shown here is derived from an EMBL/GenBank/DDBJ whole genome shotgun (WGS) entry which is preliminary data.</text>
</comment>
<keyword evidence="2" id="KW-0677">Repeat</keyword>
<evidence type="ECO:0000256" key="3">
    <source>
        <dbReference type="ARBA" id="ARBA00023043"/>
    </source>
</evidence>
<accession>A0AA35TIV9</accession>
<evidence type="ECO:0000256" key="5">
    <source>
        <dbReference type="PROSITE-ProRule" id="PRU00023"/>
    </source>
</evidence>
<dbReference type="SUPFAM" id="SSF48403">
    <property type="entry name" value="Ankyrin repeat"/>
    <property type="match status" value="1"/>
</dbReference>
<organism evidence="8 9">
    <name type="scientific">Geodia barretti</name>
    <name type="common">Barrett's horny sponge</name>
    <dbReference type="NCBI Taxonomy" id="519541"/>
    <lineage>
        <taxon>Eukaryota</taxon>
        <taxon>Metazoa</taxon>
        <taxon>Porifera</taxon>
        <taxon>Demospongiae</taxon>
        <taxon>Heteroscleromorpha</taxon>
        <taxon>Tetractinellida</taxon>
        <taxon>Astrophorina</taxon>
        <taxon>Geodiidae</taxon>
        <taxon>Geodia</taxon>
    </lineage>
</organism>
<dbReference type="Pfam" id="PF00887">
    <property type="entry name" value="ACBP"/>
    <property type="match status" value="1"/>
</dbReference>
<evidence type="ECO:0000259" key="7">
    <source>
        <dbReference type="PROSITE" id="PS51228"/>
    </source>
</evidence>
<dbReference type="Proteomes" id="UP001174909">
    <property type="component" value="Unassembled WGS sequence"/>
</dbReference>
<keyword evidence="9" id="KW-1185">Reference proteome</keyword>
<evidence type="ECO:0000256" key="2">
    <source>
        <dbReference type="ARBA" id="ARBA00022737"/>
    </source>
</evidence>
<dbReference type="InterPro" id="IPR036770">
    <property type="entry name" value="Ankyrin_rpt-contain_sf"/>
</dbReference>
<dbReference type="PANTHER" id="PTHR24119">
    <property type="entry name" value="ACYL-COA-BINDING DOMAIN-CONTAINING PROTEIN 6"/>
    <property type="match status" value="1"/>
</dbReference>